<feature type="region of interest" description="Disordered" evidence="1">
    <location>
        <begin position="116"/>
        <end position="242"/>
    </location>
</feature>
<sequence length="317" mass="32722">MKALLARLATAWRNLPQSTKLLLAGLLLVSAVALWYVGFYLPAQAPMEVQPTPGQPQVPSQGAEAPKAIEAPPIPPLAETVPQDQAAKPSPEASPSQKAPKAGEPVLTTALPIPKTQQEAPLPNPFVPLVVEAPPSPPVPSPAPAPRPTPVPTGAPVRVTQGTPLPTPSVQASPRPLPGSQGALPAPKVLAPVLQAEAPKTELGGTPPVLTPPSGLVETPLPVQKKEGEKAEPPPPPKTPLQTLVEERGLKLTGTLLGPVSVAILESKEGYLVLPVGSLLPGSEAVLRRIESDRVVLALKDESLEIALENMQAGGGQ</sequence>
<evidence type="ECO:0000313" key="4">
    <source>
        <dbReference type="Proteomes" id="UP000286712"/>
    </source>
</evidence>
<reference evidence="3 4" key="1">
    <citation type="journal article" date="2019" name="Extremophiles">
        <title>Biogeography of thermophiles and predominance of Thermus scotoductus in domestic water heaters.</title>
        <authorList>
            <person name="Wilpiszeski R.L."/>
            <person name="Zhang Z."/>
            <person name="House C.H."/>
        </authorList>
    </citation>
    <scope>NUCLEOTIDE SEQUENCE [LARGE SCALE GENOMIC DNA]</scope>
    <source>
        <strain evidence="3 4">27_S27</strain>
    </source>
</reference>
<feature type="transmembrane region" description="Helical" evidence="2">
    <location>
        <begin position="21"/>
        <end position="41"/>
    </location>
</feature>
<dbReference type="RefSeq" id="WP_126213519.1">
    <property type="nucleotide sequence ID" value="NZ_PELW01000419.1"/>
</dbReference>
<organism evidence="3 4">
    <name type="scientific">Thermus scotoductus</name>
    <dbReference type="NCBI Taxonomy" id="37636"/>
    <lineage>
        <taxon>Bacteria</taxon>
        <taxon>Thermotogati</taxon>
        <taxon>Deinococcota</taxon>
        <taxon>Deinococci</taxon>
        <taxon>Thermales</taxon>
        <taxon>Thermaceae</taxon>
        <taxon>Thermus</taxon>
    </lineage>
</organism>
<protein>
    <submittedName>
        <fullName evidence="3">Competence protein</fullName>
    </submittedName>
</protein>
<keyword evidence="2" id="KW-0812">Transmembrane</keyword>
<dbReference type="EMBL" id="PELW01000419">
    <property type="protein sequence ID" value="RTH20789.1"/>
    <property type="molecule type" value="Genomic_DNA"/>
</dbReference>
<evidence type="ECO:0000313" key="3">
    <source>
        <dbReference type="EMBL" id="RTH20789.1"/>
    </source>
</evidence>
<feature type="compositionally biased region" description="Polar residues" evidence="1">
    <location>
        <begin position="160"/>
        <end position="172"/>
    </location>
</feature>
<keyword evidence="2" id="KW-0472">Membrane</keyword>
<feature type="compositionally biased region" description="Pro residues" evidence="1">
    <location>
        <begin position="134"/>
        <end position="153"/>
    </location>
</feature>
<evidence type="ECO:0000256" key="2">
    <source>
        <dbReference type="SAM" id="Phobius"/>
    </source>
</evidence>
<evidence type="ECO:0000256" key="1">
    <source>
        <dbReference type="SAM" id="MobiDB-lite"/>
    </source>
</evidence>
<dbReference type="Proteomes" id="UP000286712">
    <property type="component" value="Unassembled WGS sequence"/>
</dbReference>
<proteinExistence type="predicted"/>
<comment type="caution">
    <text evidence="3">The sequence shown here is derived from an EMBL/GenBank/DDBJ whole genome shotgun (WGS) entry which is preliminary data.</text>
</comment>
<dbReference type="AlphaFoldDB" id="A0A430RPA0"/>
<feature type="region of interest" description="Disordered" evidence="1">
    <location>
        <begin position="50"/>
        <end position="103"/>
    </location>
</feature>
<accession>A0A430RPA0</accession>
<name>A0A430RPA0_THESC</name>
<keyword evidence="2" id="KW-1133">Transmembrane helix</keyword>
<gene>
    <name evidence="3" type="ORF">CSW40_14580</name>
</gene>